<sequence length="282" mass="29578">PDPLVVGTLYYAIRVDANTIQVAETLALANALTAIVLTDDGTGTHTVTVYLEDDAMANFKAVGLNKELNIGDIPKGCNRTLYVRNHPPTDAIENAGITFVIRALFQEPSTPICKYHTELHGNGVWYQSTGAFAVTNPAGADSVVAIEGGIALIEGVEVYHGAAQSHTISVVAGVYKVYLTSTGVIDSTTGAIPAGSIELNWVTIFGAEVTDVVDRRNFLLQRVVCQHFQDLKIADTDGIHAAIVGTGAIQNITAGITNPDYARNSSITASAGAAAGDVKIKG</sequence>
<comment type="caution">
    <text evidence="1">The sequence shown here is derived from an EMBL/GenBank/DDBJ whole genome shotgun (WGS) entry which is preliminary data.</text>
</comment>
<dbReference type="AlphaFoldDB" id="X1CJW5"/>
<organism evidence="1">
    <name type="scientific">marine sediment metagenome</name>
    <dbReference type="NCBI Taxonomy" id="412755"/>
    <lineage>
        <taxon>unclassified sequences</taxon>
        <taxon>metagenomes</taxon>
        <taxon>ecological metagenomes</taxon>
    </lineage>
</organism>
<accession>X1CJW5</accession>
<gene>
    <name evidence="1" type="ORF">S01H4_45106</name>
</gene>
<feature type="non-terminal residue" evidence="1">
    <location>
        <position position="1"/>
    </location>
</feature>
<proteinExistence type="predicted"/>
<feature type="non-terminal residue" evidence="1">
    <location>
        <position position="282"/>
    </location>
</feature>
<name>X1CJW5_9ZZZZ</name>
<dbReference type="EMBL" id="BART01025082">
    <property type="protein sequence ID" value="GAG96503.1"/>
    <property type="molecule type" value="Genomic_DNA"/>
</dbReference>
<reference evidence="1" key="1">
    <citation type="journal article" date="2014" name="Front. Microbiol.">
        <title>High frequency of phylogenetically diverse reductive dehalogenase-homologous genes in deep subseafloor sedimentary metagenomes.</title>
        <authorList>
            <person name="Kawai M."/>
            <person name="Futagami T."/>
            <person name="Toyoda A."/>
            <person name="Takaki Y."/>
            <person name="Nishi S."/>
            <person name="Hori S."/>
            <person name="Arai W."/>
            <person name="Tsubouchi T."/>
            <person name="Morono Y."/>
            <person name="Uchiyama I."/>
            <person name="Ito T."/>
            <person name="Fujiyama A."/>
            <person name="Inagaki F."/>
            <person name="Takami H."/>
        </authorList>
    </citation>
    <scope>NUCLEOTIDE SEQUENCE</scope>
    <source>
        <strain evidence="1">Expedition CK06-06</strain>
    </source>
</reference>
<evidence type="ECO:0000313" key="1">
    <source>
        <dbReference type="EMBL" id="GAG96503.1"/>
    </source>
</evidence>
<protein>
    <submittedName>
        <fullName evidence="1">Uncharacterized protein</fullName>
    </submittedName>
</protein>